<dbReference type="EMBL" id="RAPQ01000008">
    <property type="protein sequence ID" value="RKE04769.1"/>
    <property type="molecule type" value="Genomic_DNA"/>
</dbReference>
<evidence type="ECO:0000313" key="1">
    <source>
        <dbReference type="EMBL" id="RKE04769.1"/>
    </source>
</evidence>
<dbReference type="InterPro" id="IPR058060">
    <property type="entry name" value="HYC_CC_PP"/>
</dbReference>
<dbReference type="InterPro" id="IPR058512">
    <property type="entry name" value="DUF8199"/>
</dbReference>
<organism evidence="1 2">
    <name type="scientific">Marinifilum flexuosum</name>
    <dbReference type="NCBI Taxonomy" id="1117708"/>
    <lineage>
        <taxon>Bacteria</taxon>
        <taxon>Pseudomonadati</taxon>
        <taxon>Bacteroidota</taxon>
        <taxon>Bacteroidia</taxon>
        <taxon>Marinilabiliales</taxon>
        <taxon>Marinifilaceae</taxon>
    </lineage>
</organism>
<dbReference type="RefSeq" id="WP_120239513.1">
    <property type="nucleotide sequence ID" value="NZ_CANNFL010000001.1"/>
</dbReference>
<dbReference type="AlphaFoldDB" id="A0A419XB22"/>
<name>A0A419XB22_9BACT</name>
<keyword evidence="2" id="KW-1185">Reference proteome</keyword>
<dbReference type="Pfam" id="PF26622">
    <property type="entry name" value="DUF8199"/>
    <property type="match status" value="1"/>
</dbReference>
<sequence length="124" mass="13686">MLSKKIGHIILIFLLLISTAGVSINKHYSGGELFSTAIFIEADSCCETPCGCCDESTETIKIEADYLASSFEFDDVVQLNMLYANIPVLLQFVRTEDSTNSFPIGDFSPPPLPDLCILNQVFRL</sequence>
<reference evidence="1 2" key="1">
    <citation type="submission" date="2018-09" db="EMBL/GenBank/DDBJ databases">
        <title>Genomic Encyclopedia of Archaeal and Bacterial Type Strains, Phase II (KMG-II): from individual species to whole genera.</title>
        <authorList>
            <person name="Goeker M."/>
        </authorList>
    </citation>
    <scope>NUCLEOTIDE SEQUENCE [LARGE SCALE GENOMIC DNA]</scope>
    <source>
        <strain evidence="1 2">DSM 21950</strain>
    </source>
</reference>
<proteinExistence type="predicted"/>
<protein>
    <submittedName>
        <fullName evidence="1">Uncharacterized protein</fullName>
    </submittedName>
</protein>
<accession>A0A419XB22</accession>
<evidence type="ECO:0000313" key="2">
    <source>
        <dbReference type="Proteomes" id="UP000284531"/>
    </source>
</evidence>
<gene>
    <name evidence="1" type="ORF">BXY64_1797</name>
</gene>
<dbReference type="OrthoDB" id="1120477at2"/>
<dbReference type="NCBIfam" id="NF047658">
    <property type="entry name" value="HYC_CC_PP"/>
    <property type="match status" value="1"/>
</dbReference>
<dbReference type="Proteomes" id="UP000284531">
    <property type="component" value="Unassembled WGS sequence"/>
</dbReference>
<comment type="caution">
    <text evidence="1">The sequence shown here is derived from an EMBL/GenBank/DDBJ whole genome shotgun (WGS) entry which is preliminary data.</text>
</comment>